<dbReference type="RefSeq" id="WP_069515898.1">
    <property type="nucleotide sequence ID" value="NZ_FOFP01000002.1"/>
</dbReference>
<dbReference type="InterPro" id="IPR036736">
    <property type="entry name" value="ACP-like_sf"/>
</dbReference>
<name>A0ABY1B406_9PSED</name>
<keyword evidence="3" id="KW-1185">Reference proteome</keyword>
<proteinExistence type="predicted"/>
<evidence type="ECO:0000313" key="3">
    <source>
        <dbReference type="Proteomes" id="UP000198512"/>
    </source>
</evidence>
<evidence type="ECO:0000259" key="1">
    <source>
        <dbReference type="PROSITE" id="PS50075"/>
    </source>
</evidence>
<gene>
    <name evidence="2" type="ORF">SAMN05216600_102113</name>
</gene>
<reference evidence="2 3" key="1">
    <citation type="submission" date="2016-10" db="EMBL/GenBank/DDBJ databases">
        <authorList>
            <person name="Varghese N."/>
            <person name="Submissions S."/>
        </authorList>
    </citation>
    <scope>NUCLEOTIDE SEQUENCE [LARGE SCALE GENOMIC DNA]</scope>
    <source>
        <strain evidence="2 3">CIP 109853</strain>
    </source>
</reference>
<dbReference type="EMBL" id="FOFP01000002">
    <property type="protein sequence ID" value="SEP87346.1"/>
    <property type="molecule type" value="Genomic_DNA"/>
</dbReference>
<dbReference type="Pfam" id="PF00550">
    <property type="entry name" value="PP-binding"/>
    <property type="match status" value="1"/>
</dbReference>
<sequence length="74" mass="8119">MLTEEQVKAAMRAAGISVDIDAIGLNDKFRDHGLDSLDVFNLLIELQAETGREVPDKDVPLLDSTAAILNYFKS</sequence>
<comment type="caution">
    <text evidence="2">The sequence shown here is derived from an EMBL/GenBank/DDBJ whole genome shotgun (WGS) entry which is preliminary data.</text>
</comment>
<accession>A0ABY1B406</accession>
<dbReference type="PROSITE" id="PS50075">
    <property type="entry name" value="CARRIER"/>
    <property type="match status" value="1"/>
</dbReference>
<organism evidence="2 3">
    <name type="scientific">Pseudomonas cuatrocienegasensis</name>
    <dbReference type="NCBI Taxonomy" id="543360"/>
    <lineage>
        <taxon>Bacteria</taxon>
        <taxon>Pseudomonadati</taxon>
        <taxon>Pseudomonadota</taxon>
        <taxon>Gammaproteobacteria</taxon>
        <taxon>Pseudomonadales</taxon>
        <taxon>Pseudomonadaceae</taxon>
        <taxon>Pseudomonas</taxon>
    </lineage>
</organism>
<dbReference type="Gene3D" id="1.10.1200.10">
    <property type="entry name" value="ACP-like"/>
    <property type="match status" value="1"/>
</dbReference>
<evidence type="ECO:0000313" key="2">
    <source>
        <dbReference type="EMBL" id="SEP87346.1"/>
    </source>
</evidence>
<dbReference type="InterPro" id="IPR009081">
    <property type="entry name" value="PP-bd_ACP"/>
</dbReference>
<dbReference type="SUPFAM" id="SSF47336">
    <property type="entry name" value="ACP-like"/>
    <property type="match status" value="1"/>
</dbReference>
<dbReference type="Proteomes" id="UP000198512">
    <property type="component" value="Unassembled WGS sequence"/>
</dbReference>
<feature type="domain" description="Carrier" evidence="1">
    <location>
        <begin position="1"/>
        <end position="74"/>
    </location>
</feature>
<protein>
    <submittedName>
        <fullName evidence="2">Acyl carrier protein</fullName>
    </submittedName>
</protein>